<sequence length="548" mass="61478">MLFNAVLFLAASLPVLATPPVIHSDAGIFHGRYLPQFDQEVYLGIKYAQNPIRFSPASLIEDSPTQNFNATSYGLDCTGYGSDTNTLVAGGWTKMGEDCLHLNIVKPKSNETDLPILLWIYGGGWQQGATSDPRYNLSYIVQQSVAIDKPIIGVSINYRMAAFGFINSAEIEAERTQNLGLRDQRLALQWVNKHISSFGGDPSKVTLWGESAGAYSVGDHLNVEDGDNHGLFRAAILESGNSVGAPLNSTQWYQPMYDNLTASVGCSGVEDTLRCLRDVPYDNIAPYGYQGLEWFHVLDGEFIKRPGHMALRNGKFAKVPVIIGTNTDEGFGVNGVNTDEQAFAQLTHSKRWSITEDQAKRILDLYPNDPTLGAPYGWGNRTWPQNGLQYKRYTSIATDLTMYAPRRLMAEEFSRWGSPVFSYRWDAPKFNNTPSNIGINHFSEIPFVFGNTEQQITPLGNSTENLRLSRLVMRMWISFVHDLNPNGHNGMLNAQWQLQVAKLTDFEFRTRFPGRITTIVCRTSYFVQTKVTSRRTLTERKVWHTLTV</sequence>
<keyword evidence="3" id="KW-0732">Signal</keyword>
<name>A0A9W4UAC0_9PLEO</name>
<evidence type="ECO:0000256" key="1">
    <source>
        <dbReference type="ARBA" id="ARBA00005964"/>
    </source>
</evidence>
<dbReference type="OrthoDB" id="408631at2759"/>
<feature type="signal peptide" evidence="3">
    <location>
        <begin position="1"/>
        <end position="17"/>
    </location>
</feature>
<dbReference type="PANTHER" id="PTHR43918">
    <property type="entry name" value="ACETYLCHOLINESTERASE"/>
    <property type="match status" value="1"/>
</dbReference>
<comment type="caution">
    <text evidence="5">The sequence shown here is derived from an EMBL/GenBank/DDBJ whole genome shotgun (WGS) entry which is preliminary data.</text>
</comment>
<reference evidence="5" key="1">
    <citation type="submission" date="2023-01" db="EMBL/GenBank/DDBJ databases">
        <authorList>
            <person name="Van Ghelder C."/>
            <person name="Rancurel C."/>
        </authorList>
    </citation>
    <scope>NUCLEOTIDE SEQUENCE</scope>
    <source>
        <strain evidence="5">CNCM I-4278</strain>
    </source>
</reference>
<accession>A0A9W4UAC0</accession>
<evidence type="ECO:0000313" key="6">
    <source>
        <dbReference type="Proteomes" id="UP001152607"/>
    </source>
</evidence>
<dbReference type="EC" id="3.1.1.-" evidence="3"/>
<dbReference type="Proteomes" id="UP001152607">
    <property type="component" value="Unassembled WGS sequence"/>
</dbReference>
<dbReference type="Pfam" id="PF00135">
    <property type="entry name" value="COesterase"/>
    <property type="match status" value="1"/>
</dbReference>
<keyword evidence="2 3" id="KW-0378">Hydrolase</keyword>
<dbReference type="EMBL" id="CAOQHR010000003">
    <property type="protein sequence ID" value="CAI6331728.1"/>
    <property type="molecule type" value="Genomic_DNA"/>
</dbReference>
<evidence type="ECO:0000256" key="3">
    <source>
        <dbReference type="RuleBase" id="RU361235"/>
    </source>
</evidence>
<evidence type="ECO:0000259" key="4">
    <source>
        <dbReference type="Pfam" id="PF00135"/>
    </source>
</evidence>
<dbReference type="SUPFAM" id="SSF53474">
    <property type="entry name" value="alpha/beta-Hydrolases"/>
    <property type="match status" value="1"/>
</dbReference>
<dbReference type="Gene3D" id="3.40.50.1820">
    <property type="entry name" value="alpha/beta hydrolase"/>
    <property type="match status" value="1"/>
</dbReference>
<proteinExistence type="inferred from homology"/>
<dbReference type="InterPro" id="IPR002018">
    <property type="entry name" value="CarbesteraseB"/>
</dbReference>
<evidence type="ECO:0000256" key="2">
    <source>
        <dbReference type="ARBA" id="ARBA00022801"/>
    </source>
</evidence>
<feature type="domain" description="Carboxylesterase type B" evidence="4">
    <location>
        <begin position="20"/>
        <end position="496"/>
    </location>
</feature>
<dbReference type="AlphaFoldDB" id="A0A9W4UAC0"/>
<dbReference type="PROSITE" id="PS00122">
    <property type="entry name" value="CARBOXYLESTERASE_B_1"/>
    <property type="match status" value="1"/>
</dbReference>
<protein>
    <recommendedName>
        <fullName evidence="3">Carboxylic ester hydrolase</fullName>
        <ecNumber evidence="3">3.1.1.-</ecNumber>
    </recommendedName>
</protein>
<dbReference type="GO" id="GO:0052689">
    <property type="term" value="F:carboxylic ester hydrolase activity"/>
    <property type="evidence" value="ECO:0007669"/>
    <property type="project" value="TreeGrafter"/>
</dbReference>
<dbReference type="InterPro" id="IPR029058">
    <property type="entry name" value="AB_hydrolase_fold"/>
</dbReference>
<dbReference type="PANTHER" id="PTHR43918:SF4">
    <property type="entry name" value="CARBOXYLIC ESTER HYDROLASE"/>
    <property type="match status" value="1"/>
</dbReference>
<keyword evidence="6" id="KW-1185">Reference proteome</keyword>
<gene>
    <name evidence="5" type="ORF">PDIGIT_LOCUS4756</name>
</gene>
<organism evidence="5 6">
    <name type="scientific">Periconia digitata</name>
    <dbReference type="NCBI Taxonomy" id="1303443"/>
    <lineage>
        <taxon>Eukaryota</taxon>
        <taxon>Fungi</taxon>
        <taxon>Dikarya</taxon>
        <taxon>Ascomycota</taxon>
        <taxon>Pezizomycotina</taxon>
        <taxon>Dothideomycetes</taxon>
        <taxon>Pleosporomycetidae</taxon>
        <taxon>Pleosporales</taxon>
        <taxon>Massarineae</taxon>
        <taxon>Periconiaceae</taxon>
        <taxon>Periconia</taxon>
    </lineage>
</organism>
<comment type="similarity">
    <text evidence="1 3">Belongs to the type-B carboxylesterase/lipase family.</text>
</comment>
<dbReference type="InterPro" id="IPR050654">
    <property type="entry name" value="AChE-related_enzymes"/>
</dbReference>
<feature type="chain" id="PRO_5041013438" description="Carboxylic ester hydrolase" evidence="3">
    <location>
        <begin position="18"/>
        <end position="548"/>
    </location>
</feature>
<evidence type="ECO:0000313" key="5">
    <source>
        <dbReference type="EMBL" id="CAI6331728.1"/>
    </source>
</evidence>
<dbReference type="InterPro" id="IPR019826">
    <property type="entry name" value="Carboxylesterase_B_AS"/>
</dbReference>